<name>A0ABN8IR40_9NEOP</name>
<feature type="compositionally biased region" description="Basic residues" evidence="1">
    <location>
        <begin position="192"/>
        <end position="201"/>
    </location>
</feature>
<feature type="compositionally biased region" description="Basic and acidic residues" evidence="1">
    <location>
        <begin position="167"/>
        <end position="181"/>
    </location>
</feature>
<sequence>MLTIIWRCVNFYLHIVIHCTTGRKPAVALLGRRLRGRLDLLRPDVGERVHSAQQAAEARAKDTPLRVQKPGDPILVRDYSKLGNKWAEAVVLERPGPVSYIVKTVDGRIQKRHVDQILGDSRRSKARFSLAQIHKEPDSGKESCNLSDTASDCVRNINTPLINNKEVSQRDRCEEEVKESQEDTEPEVPIIRARRKAAMHR</sequence>
<feature type="non-terminal residue" evidence="2">
    <location>
        <position position="201"/>
    </location>
</feature>
<dbReference type="Proteomes" id="UP000837857">
    <property type="component" value="Chromosome 28"/>
</dbReference>
<accession>A0ABN8IR40</accession>
<protein>
    <submittedName>
        <fullName evidence="2">Uncharacterized protein</fullName>
    </submittedName>
</protein>
<proteinExistence type="predicted"/>
<organism evidence="2 3">
    <name type="scientific">Iphiclides podalirius</name>
    <name type="common">scarce swallowtail</name>
    <dbReference type="NCBI Taxonomy" id="110791"/>
    <lineage>
        <taxon>Eukaryota</taxon>
        <taxon>Metazoa</taxon>
        <taxon>Ecdysozoa</taxon>
        <taxon>Arthropoda</taxon>
        <taxon>Hexapoda</taxon>
        <taxon>Insecta</taxon>
        <taxon>Pterygota</taxon>
        <taxon>Neoptera</taxon>
        <taxon>Endopterygota</taxon>
        <taxon>Lepidoptera</taxon>
        <taxon>Glossata</taxon>
        <taxon>Ditrysia</taxon>
        <taxon>Papilionoidea</taxon>
        <taxon>Papilionidae</taxon>
        <taxon>Papilioninae</taxon>
        <taxon>Iphiclides</taxon>
    </lineage>
</organism>
<feature type="region of interest" description="Disordered" evidence="1">
    <location>
        <begin position="167"/>
        <end position="201"/>
    </location>
</feature>
<keyword evidence="3" id="KW-1185">Reference proteome</keyword>
<dbReference type="EMBL" id="OW152840">
    <property type="protein sequence ID" value="CAH2061921.1"/>
    <property type="molecule type" value="Genomic_DNA"/>
</dbReference>
<reference evidence="2" key="1">
    <citation type="submission" date="2022-03" db="EMBL/GenBank/DDBJ databases">
        <authorList>
            <person name="Martin H S."/>
        </authorList>
    </citation>
    <scope>NUCLEOTIDE SEQUENCE</scope>
</reference>
<evidence type="ECO:0000313" key="2">
    <source>
        <dbReference type="EMBL" id="CAH2061921.1"/>
    </source>
</evidence>
<evidence type="ECO:0000256" key="1">
    <source>
        <dbReference type="SAM" id="MobiDB-lite"/>
    </source>
</evidence>
<evidence type="ECO:0000313" key="3">
    <source>
        <dbReference type="Proteomes" id="UP000837857"/>
    </source>
</evidence>
<gene>
    <name evidence="2" type="ORF">IPOD504_LOCUS11561</name>
</gene>